<dbReference type="GO" id="GO:0009055">
    <property type="term" value="F:electron transfer activity"/>
    <property type="evidence" value="ECO:0007669"/>
    <property type="project" value="InterPro"/>
</dbReference>
<dbReference type="Proteomes" id="UP000636505">
    <property type="component" value="Unassembled WGS sequence"/>
</dbReference>
<name>A0A8J7DF48_9CYAN</name>
<dbReference type="EMBL" id="JADEXG010000115">
    <property type="protein sequence ID" value="MBE9080423.1"/>
    <property type="molecule type" value="Genomic_DNA"/>
</dbReference>
<keyword evidence="1" id="KW-1133">Transmembrane helix</keyword>
<keyword evidence="1" id="KW-0812">Transmembrane</keyword>
<keyword evidence="1" id="KW-0472">Membrane</keyword>
<dbReference type="SUPFAM" id="SSF46626">
    <property type="entry name" value="Cytochrome c"/>
    <property type="match status" value="1"/>
</dbReference>
<dbReference type="GO" id="GO:0020037">
    <property type="term" value="F:heme binding"/>
    <property type="evidence" value="ECO:0007669"/>
    <property type="project" value="InterPro"/>
</dbReference>
<dbReference type="RefSeq" id="WP_228022072.1">
    <property type="nucleotide sequence ID" value="NZ_JADEXG010000115.1"/>
</dbReference>
<reference evidence="2" key="1">
    <citation type="submission" date="2020-10" db="EMBL/GenBank/DDBJ databases">
        <authorList>
            <person name="Castelo-Branco R."/>
            <person name="Eusebio N."/>
            <person name="Adriana R."/>
            <person name="Vieira A."/>
            <person name="Brugerolle De Fraissinette N."/>
            <person name="Rezende De Castro R."/>
            <person name="Schneider M.P."/>
            <person name="Vasconcelos V."/>
            <person name="Leao P.N."/>
        </authorList>
    </citation>
    <scope>NUCLEOTIDE SEQUENCE</scope>
    <source>
        <strain evidence="2">LEGE 07310</strain>
    </source>
</reference>
<accession>A0A8J7DF48</accession>
<evidence type="ECO:0000313" key="3">
    <source>
        <dbReference type="Proteomes" id="UP000636505"/>
    </source>
</evidence>
<keyword evidence="3" id="KW-1185">Reference proteome</keyword>
<comment type="caution">
    <text evidence="2">The sequence shown here is derived from an EMBL/GenBank/DDBJ whole genome shotgun (WGS) entry which is preliminary data.</text>
</comment>
<organism evidence="2 3">
    <name type="scientific">Vasconcelosia minhoensis LEGE 07310</name>
    <dbReference type="NCBI Taxonomy" id="915328"/>
    <lineage>
        <taxon>Bacteria</taxon>
        <taxon>Bacillati</taxon>
        <taxon>Cyanobacteriota</taxon>
        <taxon>Cyanophyceae</taxon>
        <taxon>Nodosilineales</taxon>
        <taxon>Cymatolegaceae</taxon>
        <taxon>Vasconcelosia</taxon>
        <taxon>Vasconcelosia minhoensis</taxon>
    </lineage>
</organism>
<sequence>MQWGWRFWQRCRKGRLFRLGIVAGLIGVWSIALGWGLAQAVEPPDGLNESPIGMVDPVAPDYAVGYRLYVENCSTCHVALPPAVLPTETWQQVLGDTAHYGVMLEPLWRFDRQAIVRYLRTYSRPNRPSEDLPYRVAESDYFYALHPQMELPQPVRVSSCASCHLGAENQNFGSWEAQTQVIP</sequence>
<feature type="transmembrane region" description="Helical" evidence="1">
    <location>
        <begin position="16"/>
        <end position="38"/>
    </location>
</feature>
<evidence type="ECO:0000256" key="1">
    <source>
        <dbReference type="SAM" id="Phobius"/>
    </source>
</evidence>
<proteinExistence type="predicted"/>
<dbReference type="InterPro" id="IPR036909">
    <property type="entry name" value="Cyt_c-like_dom_sf"/>
</dbReference>
<dbReference type="AlphaFoldDB" id="A0A8J7DF48"/>
<evidence type="ECO:0000313" key="2">
    <source>
        <dbReference type="EMBL" id="MBE9080423.1"/>
    </source>
</evidence>
<dbReference type="Pfam" id="PF09626">
    <property type="entry name" value="DHC"/>
    <property type="match status" value="1"/>
</dbReference>
<dbReference type="InterPro" id="IPR018588">
    <property type="entry name" value="Dihaem_cytochrome-c"/>
</dbReference>
<protein>
    <submittedName>
        <fullName evidence="2">Cytochrome C</fullName>
    </submittedName>
</protein>
<gene>
    <name evidence="2" type="ORF">IQ241_24580</name>
</gene>